<keyword evidence="3" id="KW-0732">Signal</keyword>
<dbReference type="Pfam" id="PF00386">
    <property type="entry name" value="C1q"/>
    <property type="match status" value="2"/>
</dbReference>
<dbReference type="InterPro" id="IPR008983">
    <property type="entry name" value="Tumour_necrosis_fac-like_dom"/>
</dbReference>
<dbReference type="AlphaFoldDB" id="K1R250"/>
<protein>
    <submittedName>
        <fullName evidence="4">Complement C1q subcomponent subunit A</fullName>
    </submittedName>
</protein>
<keyword evidence="2" id="KW-0964">Secreted</keyword>
<evidence type="ECO:0000256" key="3">
    <source>
        <dbReference type="ARBA" id="ARBA00022729"/>
    </source>
</evidence>
<organism evidence="4">
    <name type="scientific">Magallana gigas</name>
    <name type="common">Pacific oyster</name>
    <name type="synonym">Crassostrea gigas</name>
    <dbReference type="NCBI Taxonomy" id="29159"/>
    <lineage>
        <taxon>Eukaryota</taxon>
        <taxon>Metazoa</taxon>
        <taxon>Spiralia</taxon>
        <taxon>Lophotrochozoa</taxon>
        <taxon>Mollusca</taxon>
        <taxon>Bivalvia</taxon>
        <taxon>Autobranchia</taxon>
        <taxon>Pteriomorphia</taxon>
        <taxon>Ostreida</taxon>
        <taxon>Ostreoidea</taxon>
        <taxon>Ostreidae</taxon>
        <taxon>Magallana</taxon>
    </lineage>
</organism>
<dbReference type="PANTHER" id="PTHR22923:SF116">
    <property type="entry name" value="C1Q DOMAIN-CONTAINING PROTEIN"/>
    <property type="match status" value="1"/>
</dbReference>
<evidence type="ECO:0000256" key="1">
    <source>
        <dbReference type="ARBA" id="ARBA00004613"/>
    </source>
</evidence>
<sequence>MTFGHITTSLFVLAIVDVNAKSILINNSTVKIIVSENNSSNGIQTSVLMDRLYKDMKIPFQIEKKIQAITDKVSKLENKVESKSSFSTKTKSKGEGFYAYVSNNLANPGGGHTIVYDVVMTNFKNGFNKHTGIFTVSVEGLYSLTWVTRVYCSKSYTTELHVNKSIAGSTFAYCGADTVTGNAVVQLHKGDVVFVRTLAGRGEIRKKGFYAYVSRDLNNPGGGHTIVFDVEMTNFKNGYNKHTGVFTVPVDGLYSLTWVTRVECSKSYTSQLHVNKRIMGSTFAYCGYNTVTGNAIVNLRKGDAVFVRTLAGSGQIRSNEFGRTSFSGFLVN</sequence>
<proteinExistence type="predicted"/>
<dbReference type="InParanoid" id="K1R250"/>
<dbReference type="PRINTS" id="PR00007">
    <property type="entry name" value="COMPLEMNTC1Q"/>
</dbReference>
<dbReference type="InterPro" id="IPR001073">
    <property type="entry name" value="C1q_dom"/>
</dbReference>
<dbReference type="SMART" id="SM00110">
    <property type="entry name" value="C1Q"/>
    <property type="match status" value="1"/>
</dbReference>
<gene>
    <name evidence="4" type="ORF">CGI_10022633</name>
</gene>
<evidence type="ECO:0000313" key="4">
    <source>
        <dbReference type="EMBL" id="EKC27851.1"/>
    </source>
</evidence>
<dbReference type="InterPro" id="IPR050822">
    <property type="entry name" value="Cerebellin_Synaptic_Org"/>
</dbReference>
<dbReference type="Gene3D" id="2.60.120.40">
    <property type="match status" value="2"/>
</dbReference>
<accession>K1R250</accession>
<dbReference type="EMBL" id="JH816091">
    <property type="protein sequence ID" value="EKC27851.1"/>
    <property type="molecule type" value="Genomic_DNA"/>
</dbReference>
<dbReference type="PROSITE" id="PS50871">
    <property type="entry name" value="C1Q"/>
    <property type="match status" value="1"/>
</dbReference>
<dbReference type="HOGENOM" id="CLU_837437_0_0_1"/>
<dbReference type="GO" id="GO:0005576">
    <property type="term" value="C:extracellular region"/>
    <property type="evidence" value="ECO:0007669"/>
    <property type="project" value="UniProtKB-SubCell"/>
</dbReference>
<dbReference type="SUPFAM" id="SSF49842">
    <property type="entry name" value="TNF-like"/>
    <property type="match status" value="2"/>
</dbReference>
<reference evidence="4" key="1">
    <citation type="journal article" date="2012" name="Nature">
        <title>The oyster genome reveals stress adaptation and complexity of shell formation.</title>
        <authorList>
            <person name="Zhang G."/>
            <person name="Fang X."/>
            <person name="Guo X."/>
            <person name="Li L."/>
            <person name="Luo R."/>
            <person name="Xu F."/>
            <person name="Yang P."/>
            <person name="Zhang L."/>
            <person name="Wang X."/>
            <person name="Qi H."/>
            <person name="Xiong Z."/>
            <person name="Que H."/>
            <person name="Xie Y."/>
            <person name="Holland P.W."/>
            <person name="Paps J."/>
            <person name="Zhu Y."/>
            <person name="Wu F."/>
            <person name="Chen Y."/>
            <person name="Wang J."/>
            <person name="Peng C."/>
            <person name="Meng J."/>
            <person name="Yang L."/>
            <person name="Liu J."/>
            <person name="Wen B."/>
            <person name="Zhang N."/>
            <person name="Huang Z."/>
            <person name="Zhu Q."/>
            <person name="Feng Y."/>
            <person name="Mount A."/>
            <person name="Hedgecock D."/>
            <person name="Xu Z."/>
            <person name="Liu Y."/>
            <person name="Domazet-Loso T."/>
            <person name="Du Y."/>
            <person name="Sun X."/>
            <person name="Zhang S."/>
            <person name="Liu B."/>
            <person name="Cheng P."/>
            <person name="Jiang X."/>
            <person name="Li J."/>
            <person name="Fan D."/>
            <person name="Wang W."/>
            <person name="Fu W."/>
            <person name="Wang T."/>
            <person name="Wang B."/>
            <person name="Zhang J."/>
            <person name="Peng Z."/>
            <person name="Li Y."/>
            <person name="Li N."/>
            <person name="Wang J."/>
            <person name="Chen M."/>
            <person name="He Y."/>
            <person name="Tan F."/>
            <person name="Song X."/>
            <person name="Zheng Q."/>
            <person name="Huang R."/>
            <person name="Yang H."/>
            <person name="Du X."/>
            <person name="Chen L."/>
            <person name="Yang M."/>
            <person name="Gaffney P.M."/>
            <person name="Wang S."/>
            <person name="Luo L."/>
            <person name="She Z."/>
            <person name="Ming Y."/>
            <person name="Huang W."/>
            <person name="Zhang S."/>
            <person name="Huang B."/>
            <person name="Zhang Y."/>
            <person name="Qu T."/>
            <person name="Ni P."/>
            <person name="Miao G."/>
            <person name="Wang J."/>
            <person name="Wang Q."/>
            <person name="Steinberg C.E."/>
            <person name="Wang H."/>
            <person name="Li N."/>
            <person name="Qian L."/>
            <person name="Zhang G."/>
            <person name="Li Y."/>
            <person name="Yang H."/>
            <person name="Liu X."/>
            <person name="Wang J."/>
            <person name="Yin Y."/>
            <person name="Wang J."/>
        </authorList>
    </citation>
    <scope>NUCLEOTIDE SEQUENCE [LARGE SCALE GENOMIC DNA]</scope>
    <source>
        <strain evidence="4">05x7-T-G4-1.051#20</strain>
    </source>
</reference>
<comment type="subcellular location">
    <subcellularLocation>
        <location evidence="1">Secreted</location>
    </subcellularLocation>
</comment>
<name>K1R250_MAGGI</name>
<evidence type="ECO:0000256" key="2">
    <source>
        <dbReference type="ARBA" id="ARBA00022525"/>
    </source>
</evidence>
<dbReference type="PANTHER" id="PTHR22923">
    <property type="entry name" value="CEREBELLIN-RELATED"/>
    <property type="match status" value="1"/>
</dbReference>